<name>A0A9D7STP8_9BACT</name>
<comment type="caution">
    <text evidence="1">The sequence shown here is derived from an EMBL/GenBank/DDBJ whole genome shotgun (WGS) entry which is preliminary data.</text>
</comment>
<reference evidence="1 2" key="1">
    <citation type="submission" date="2020-10" db="EMBL/GenBank/DDBJ databases">
        <title>Connecting structure to function with the recovery of over 1000 high-quality activated sludge metagenome-assembled genomes encoding full-length rRNA genes using long-read sequencing.</title>
        <authorList>
            <person name="Singleton C.M."/>
            <person name="Petriglieri F."/>
            <person name="Kristensen J.M."/>
            <person name="Kirkegaard R.H."/>
            <person name="Michaelsen T.Y."/>
            <person name="Andersen M.H."/>
            <person name="Karst S.M."/>
            <person name="Dueholm M.S."/>
            <person name="Nielsen P.H."/>
            <person name="Albertsen M."/>
        </authorList>
    </citation>
    <scope>NUCLEOTIDE SEQUENCE [LARGE SCALE GENOMIC DNA]</scope>
    <source>
        <strain evidence="1">Ribe_18-Q3-R11-54_MAXAC.273</strain>
    </source>
</reference>
<dbReference type="EMBL" id="JADKGY010000008">
    <property type="protein sequence ID" value="MBK9982907.1"/>
    <property type="molecule type" value="Genomic_DNA"/>
</dbReference>
<evidence type="ECO:0000313" key="2">
    <source>
        <dbReference type="Proteomes" id="UP000808337"/>
    </source>
</evidence>
<dbReference type="SUPFAM" id="SSF56935">
    <property type="entry name" value="Porins"/>
    <property type="match status" value="1"/>
</dbReference>
<proteinExistence type="predicted"/>
<sequence>MSGITVFGQNATMDTIGGEVSYKTSLSIYVKFESTKDIKIGDTLYMLSGQTIMPVLIVKYISSTSCVGTPLTDQGIEKGTKIIARVEAKKEKPQPPAVTSELNPVIKEAQGITEAEDINNTQSQKKAVKKIEKLQGRIMAASYLNYSGHPQFDKQRMRYTLTFNANHIANTGLSAESYISFRHTINEWQDVKDNFKQAFKIYSLAFQYDVNESTRFWVGRKINFNISNIGAIDGIQAEKNFNKTLVGVFAGSRPDLTDYGFNFDLKQYGAYVGNTIEGKNGSIQNTLAIAEQRNHNSTDRRFAYLQHLNSAIKRINIFTSFEFDLYKVINEKPKNTFDITSVYFSLRYRASDKLSLFGSYDARKNIIYYETYKNFIDQLLEDETRQGFRFSFNYHPFKKITVGSSAGYRFQKGNPTASTNLNSYLTISRVPGLDVSATVSATLIHSVYLDGLIYGVRASRDIINGKLYGEAEFRVVDYKYKNVEFPLKQYIAATSLSWRILKKLSFAFNYEAEIQNKKVTSRIYTNIIQRF</sequence>
<accession>A0A9D7STP8</accession>
<organism evidence="1 2">
    <name type="scientific">Candidatus Opimibacter skivensis</name>
    <dbReference type="NCBI Taxonomy" id="2982028"/>
    <lineage>
        <taxon>Bacteria</taxon>
        <taxon>Pseudomonadati</taxon>
        <taxon>Bacteroidota</taxon>
        <taxon>Saprospiria</taxon>
        <taxon>Saprospirales</taxon>
        <taxon>Saprospiraceae</taxon>
        <taxon>Candidatus Opimibacter</taxon>
    </lineage>
</organism>
<evidence type="ECO:0000313" key="1">
    <source>
        <dbReference type="EMBL" id="MBK9982907.1"/>
    </source>
</evidence>
<protein>
    <submittedName>
        <fullName evidence="1">Uncharacterized protein</fullName>
    </submittedName>
</protein>
<dbReference type="AlphaFoldDB" id="A0A9D7STP8"/>
<dbReference type="Proteomes" id="UP000808337">
    <property type="component" value="Unassembled WGS sequence"/>
</dbReference>
<gene>
    <name evidence="1" type="ORF">IPP15_10890</name>
</gene>